<comment type="caution">
    <text evidence="2">The sequence shown here is derived from an EMBL/GenBank/DDBJ whole genome shotgun (WGS) entry which is preliminary data.</text>
</comment>
<feature type="region of interest" description="Disordered" evidence="1">
    <location>
        <begin position="1"/>
        <end position="45"/>
    </location>
</feature>
<keyword evidence="3" id="KW-1185">Reference proteome</keyword>
<protein>
    <recommendedName>
        <fullName evidence="4">4Fe-4S ferredoxin-type domain-containing protein</fullName>
    </recommendedName>
</protein>
<sequence>MENKEEEKKGIEDDEVDDVNEMKETEDHNVENEEEKINSEDGRFDNEEEKLKMSVCVSVSDCLSVCPYRIVNI</sequence>
<dbReference type="AlphaFoldDB" id="A0AAW1DI56"/>
<reference evidence="2 3" key="1">
    <citation type="submission" date="2022-12" db="EMBL/GenBank/DDBJ databases">
        <title>Chromosome-level genome assembly of true bugs.</title>
        <authorList>
            <person name="Ma L."/>
            <person name="Li H."/>
        </authorList>
    </citation>
    <scope>NUCLEOTIDE SEQUENCE [LARGE SCALE GENOMIC DNA]</scope>
    <source>
        <strain evidence="2">Lab_2022b</strain>
    </source>
</reference>
<feature type="compositionally biased region" description="Basic and acidic residues" evidence="1">
    <location>
        <begin position="20"/>
        <end position="45"/>
    </location>
</feature>
<evidence type="ECO:0000313" key="3">
    <source>
        <dbReference type="Proteomes" id="UP001461498"/>
    </source>
</evidence>
<feature type="compositionally biased region" description="Basic and acidic residues" evidence="1">
    <location>
        <begin position="1"/>
        <end position="11"/>
    </location>
</feature>
<organism evidence="2 3">
    <name type="scientific">Rhynocoris fuscipes</name>
    <dbReference type="NCBI Taxonomy" id="488301"/>
    <lineage>
        <taxon>Eukaryota</taxon>
        <taxon>Metazoa</taxon>
        <taxon>Ecdysozoa</taxon>
        <taxon>Arthropoda</taxon>
        <taxon>Hexapoda</taxon>
        <taxon>Insecta</taxon>
        <taxon>Pterygota</taxon>
        <taxon>Neoptera</taxon>
        <taxon>Paraneoptera</taxon>
        <taxon>Hemiptera</taxon>
        <taxon>Heteroptera</taxon>
        <taxon>Panheteroptera</taxon>
        <taxon>Cimicomorpha</taxon>
        <taxon>Reduviidae</taxon>
        <taxon>Harpactorinae</taxon>
        <taxon>Harpactorini</taxon>
        <taxon>Rhynocoris</taxon>
    </lineage>
</organism>
<dbReference type="Proteomes" id="UP001461498">
    <property type="component" value="Unassembled WGS sequence"/>
</dbReference>
<evidence type="ECO:0000256" key="1">
    <source>
        <dbReference type="SAM" id="MobiDB-lite"/>
    </source>
</evidence>
<accession>A0AAW1DI56</accession>
<name>A0AAW1DI56_9HEMI</name>
<evidence type="ECO:0008006" key="4">
    <source>
        <dbReference type="Google" id="ProtNLM"/>
    </source>
</evidence>
<evidence type="ECO:0000313" key="2">
    <source>
        <dbReference type="EMBL" id="KAK9510202.1"/>
    </source>
</evidence>
<gene>
    <name evidence="2" type="ORF">O3M35_005037</name>
</gene>
<proteinExistence type="predicted"/>
<dbReference type="EMBL" id="JAPXFL010000002">
    <property type="protein sequence ID" value="KAK9510202.1"/>
    <property type="molecule type" value="Genomic_DNA"/>
</dbReference>